<protein>
    <submittedName>
        <fullName evidence="2">Uncharacterized protein</fullName>
    </submittedName>
</protein>
<evidence type="ECO:0000256" key="1">
    <source>
        <dbReference type="SAM" id="Phobius"/>
    </source>
</evidence>
<dbReference type="AlphaFoldDB" id="A0A448MQJ4"/>
<dbReference type="KEGG" id="rpne:NCTC8284_02603"/>
<sequence>MKTISKIFAFLLVIGIAFGIYIFNQFRIFEPIQIDLKTTSQFSFAPINTFCFSREESIPTLEKNIFDY</sequence>
<accession>A0A448MQJ4</accession>
<feature type="transmembrane region" description="Helical" evidence="1">
    <location>
        <begin position="7"/>
        <end position="24"/>
    </location>
</feature>
<keyword evidence="1" id="KW-1133">Transmembrane helix</keyword>
<evidence type="ECO:0000313" key="2">
    <source>
        <dbReference type="EMBL" id="VEH67417.1"/>
    </source>
</evidence>
<reference evidence="2 3" key="1">
    <citation type="submission" date="2018-12" db="EMBL/GenBank/DDBJ databases">
        <authorList>
            <consortium name="Pathogen Informatics"/>
        </authorList>
    </citation>
    <scope>NUCLEOTIDE SEQUENCE [LARGE SCALE GENOMIC DNA]</scope>
    <source>
        <strain evidence="2 3">NCTC8284</strain>
    </source>
</reference>
<organism evidence="2 3">
    <name type="scientific">Rodentibacter pneumotropicus</name>
    <dbReference type="NCBI Taxonomy" id="758"/>
    <lineage>
        <taxon>Bacteria</taxon>
        <taxon>Pseudomonadati</taxon>
        <taxon>Pseudomonadota</taxon>
        <taxon>Gammaproteobacteria</taxon>
        <taxon>Pasteurellales</taxon>
        <taxon>Pasteurellaceae</taxon>
        <taxon>Rodentibacter</taxon>
    </lineage>
</organism>
<keyword evidence="1" id="KW-0812">Transmembrane</keyword>
<dbReference type="Proteomes" id="UP000278733">
    <property type="component" value="Chromosome"/>
</dbReference>
<proteinExistence type="predicted"/>
<dbReference type="EMBL" id="LR134405">
    <property type="protein sequence ID" value="VEH67417.1"/>
    <property type="molecule type" value="Genomic_DNA"/>
</dbReference>
<name>A0A448MQJ4_9PAST</name>
<evidence type="ECO:0000313" key="3">
    <source>
        <dbReference type="Proteomes" id="UP000278733"/>
    </source>
</evidence>
<gene>
    <name evidence="2" type="ORF">NCTC8284_02603</name>
</gene>
<keyword evidence="1" id="KW-0472">Membrane</keyword>